<dbReference type="Gene3D" id="3.40.50.1820">
    <property type="entry name" value="alpha/beta hydrolase"/>
    <property type="match status" value="1"/>
</dbReference>
<dbReference type="STRING" id="1035195.HMPREF9997_00869"/>
<keyword evidence="2" id="KW-1185">Reference proteome</keyword>
<proteinExistence type="predicted"/>
<accession>L1MJQ3</accession>
<dbReference type="HOGENOM" id="CLU_992932_0_0_11"/>
<gene>
    <name evidence="1" type="ORF">HMPREF9997_00869</name>
</gene>
<comment type="caution">
    <text evidence="1">The sequence shown here is derived from an EMBL/GenBank/DDBJ whole genome shotgun (WGS) entry which is preliminary data.</text>
</comment>
<evidence type="ECO:0008006" key="3">
    <source>
        <dbReference type="Google" id="ProtNLM"/>
    </source>
</evidence>
<dbReference type="InterPro" id="IPR029058">
    <property type="entry name" value="AB_hydrolase_fold"/>
</dbReference>
<evidence type="ECO:0000313" key="2">
    <source>
        <dbReference type="Proteomes" id="UP000010445"/>
    </source>
</evidence>
<sequence length="280" mass="29562">MERSGDGWSFTAELPNASGVSWAIVPNVTEVTALSPALLDAALSTPNPTVPSLYRLIGTDPMTRAEPNISVLQQPDAPEYDWADLGNPAPQLAGEKLATGHKIHYALENPNQVLFLDGEVMQRIHNDFLDLNIAPIYVHNSGMAQRMGDFADPIGFAHAVGAHIEEQPDVIVGMSAGALAACALAVELGAQRVVLLSPAVVAGIDVARELMSSLLANNISVDIAVGSEENRGDRPEQSIFTIAQGLADGIESAGGRSTFTVFPGGHDLAAWRPVLARMLS</sequence>
<dbReference type="PATRIC" id="fig|1035195.3.peg.773"/>
<name>L1MJQ3_9CORY</name>
<dbReference type="Proteomes" id="UP000010445">
    <property type="component" value="Unassembled WGS sequence"/>
</dbReference>
<reference evidence="1 2" key="1">
    <citation type="submission" date="2012-05" db="EMBL/GenBank/DDBJ databases">
        <authorList>
            <person name="Weinstock G."/>
            <person name="Sodergren E."/>
            <person name="Lobos E.A."/>
            <person name="Fulton L."/>
            <person name="Fulton R."/>
            <person name="Courtney L."/>
            <person name="Fronick C."/>
            <person name="O'Laughlin M."/>
            <person name="Godfrey J."/>
            <person name="Wilson R.M."/>
            <person name="Miner T."/>
            <person name="Farmer C."/>
            <person name="Delehaunty K."/>
            <person name="Cordes M."/>
            <person name="Minx P."/>
            <person name="Tomlinson C."/>
            <person name="Chen J."/>
            <person name="Wollam A."/>
            <person name="Pepin K.H."/>
            <person name="Bhonagiri V."/>
            <person name="Zhang X."/>
            <person name="Suruliraj S."/>
            <person name="Warren W."/>
            <person name="Mitreva M."/>
            <person name="Mardis E.R."/>
            <person name="Wilson R.K."/>
        </authorList>
    </citation>
    <scope>NUCLEOTIDE SEQUENCE [LARGE SCALE GENOMIC DNA]</scope>
    <source>
        <strain evidence="1 2">F0235</strain>
    </source>
</reference>
<organism evidence="1 2">
    <name type="scientific">Corynebacterium durum F0235</name>
    <dbReference type="NCBI Taxonomy" id="1035195"/>
    <lineage>
        <taxon>Bacteria</taxon>
        <taxon>Bacillati</taxon>
        <taxon>Actinomycetota</taxon>
        <taxon>Actinomycetes</taxon>
        <taxon>Mycobacteriales</taxon>
        <taxon>Corynebacteriaceae</taxon>
        <taxon>Corynebacterium</taxon>
    </lineage>
</organism>
<protein>
    <recommendedName>
        <fullName evidence="3">Esterase</fullName>
    </recommendedName>
</protein>
<dbReference type="AlphaFoldDB" id="L1MJQ3"/>
<dbReference type="EMBL" id="AMEM01000013">
    <property type="protein sequence ID" value="EKX91265.1"/>
    <property type="molecule type" value="Genomic_DNA"/>
</dbReference>
<evidence type="ECO:0000313" key="1">
    <source>
        <dbReference type="EMBL" id="EKX91265.1"/>
    </source>
</evidence>
<dbReference type="SUPFAM" id="SSF53474">
    <property type="entry name" value="alpha/beta-Hydrolases"/>
    <property type="match status" value="1"/>
</dbReference>